<dbReference type="PROSITE" id="PS51257">
    <property type="entry name" value="PROKAR_LIPOPROTEIN"/>
    <property type="match status" value="1"/>
</dbReference>
<keyword evidence="1" id="KW-0614">Plasmid</keyword>
<dbReference type="Proteomes" id="UP001162800">
    <property type="component" value="Plasmid unnamed1"/>
</dbReference>
<keyword evidence="2" id="KW-1185">Reference proteome</keyword>
<dbReference type="RefSeq" id="WP_231043807.1">
    <property type="nucleotide sequence ID" value="NZ_CP106882.1"/>
</dbReference>
<name>A0ABY6GFM1_9BURK</name>
<organism evidence="1 2">
    <name type="scientific">Comamonas endophytica</name>
    <dbReference type="NCBI Taxonomy" id="2949090"/>
    <lineage>
        <taxon>Bacteria</taxon>
        <taxon>Pseudomonadati</taxon>
        <taxon>Pseudomonadota</taxon>
        <taxon>Betaproteobacteria</taxon>
        <taxon>Burkholderiales</taxon>
        <taxon>Comamonadaceae</taxon>
        <taxon>Comamonas</taxon>
    </lineage>
</organism>
<geneLocation type="plasmid" evidence="1 2">
    <name>unnamed1</name>
</geneLocation>
<sequence length="75" mass="8191">MKISLVVLGAAALLAACSSLPRHVYVKDGASARDMEAAKAKCNYQIQLQKIPLVEQSGLLDLCMKGEGYRLERVR</sequence>
<evidence type="ECO:0000313" key="1">
    <source>
        <dbReference type="EMBL" id="UYG53885.1"/>
    </source>
</evidence>
<evidence type="ECO:0008006" key="3">
    <source>
        <dbReference type="Google" id="ProtNLM"/>
    </source>
</evidence>
<dbReference type="EMBL" id="CP106882">
    <property type="protein sequence ID" value="UYG53885.1"/>
    <property type="molecule type" value="Genomic_DNA"/>
</dbReference>
<gene>
    <name evidence="1" type="ORF">M9799_18300</name>
</gene>
<proteinExistence type="predicted"/>
<accession>A0ABY6GFM1</accession>
<protein>
    <recommendedName>
        <fullName evidence="3">Lipoprotein</fullName>
    </recommendedName>
</protein>
<reference evidence="1" key="1">
    <citation type="submission" date="2022-09" db="EMBL/GenBank/DDBJ databases">
        <title>The complete genome of Acidovorax sp. 5MLIR.</title>
        <authorList>
            <person name="Liu L."/>
            <person name="Yue J."/>
            <person name="Yang F."/>
            <person name="Yuan J."/>
            <person name="Li L."/>
        </authorList>
    </citation>
    <scope>NUCLEOTIDE SEQUENCE</scope>
    <source>
        <strain evidence="1">5MLIR</strain>
        <plasmid evidence="1">unnamed1</plasmid>
    </source>
</reference>
<evidence type="ECO:0000313" key="2">
    <source>
        <dbReference type="Proteomes" id="UP001162800"/>
    </source>
</evidence>